<reference evidence="2 3" key="1">
    <citation type="submission" date="2024-09" db="EMBL/GenBank/DDBJ databases">
        <title>The Natural Products Discovery Center: Release of the First 8490 Sequenced Strains for Exploring Actinobacteria Biosynthetic Diversity.</title>
        <authorList>
            <person name="Kalkreuter E."/>
            <person name="Kautsar S.A."/>
            <person name="Yang D."/>
            <person name="Bader C.D."/>
            <person name="Teijaro C.N."/>
            <person name="Fluegel L."/>
            <person name="Davis C.M."/>
            <person name="Simpson J.R."/>
            <person name="Lauterbach L."/>
            <person name="Steele A.D."/>
            <person name="Gui C."/>
            <person name="Meng S."/>
            <person name="Li G."/>
            <person name="Viehrig K."/>
            <person name="Ye F."/>
            <person name="Su P."/>
            <person name="Kiefer A.F."/>
            <person name="Nichols A."/>
            <person name="Cepeda A.J."/>
            <person name="Yan W."/>
            <person name="Fan B."/>
            <person name="Jiang Y."/>
            <person name="Adhikari A."/>
            <person name="Zheng C.-J."/>
            <person name="Schuster L."/>
            <person name="Cowan T.M."/>
            <person name="Smanski M.J."/>
            <person name="Chevrette M.G."/>
            <person name="De Carvalho L.P.S."/>
            <person name="Shen B."/>
        </authorList>
    </citation>
    <scope>NUCLEOTIDE SEQUENCE [LARGE SCALE GENOMIC DNA]</scope>
    <source>
        <strain evidence="2 3">NPDC057399</strain>
    </source>
</reference>
<accession>A0ABW6JDG1</accession>
<dbReference type="Proteomes" id="UP001600650">
    <property type="component" value="Unassembled WGS sequence"/>
</dbReference>
<gene>
    <name evidence="2" type="ORF">ACFU0X_10120</name>
</gene>
<protein>
    <submittedName>
        <fullName evidence="2">Uncharacterized protein</fullName>
    </submittedName>
</protein>
<evidence type="ECO:0000313" key="2">
    <source>
        <dbReference type="EMBL" id="MFE7963393.1"/>
    </source>
</evidence>
<evidence type="ECO:0000256" key="1">
    <source>
        <dbReference type="SAM" id="MobiDB-lite"/>
    </source>
</evidence>
<comment type="caution">
    <text evidence="2">The sequence shown here is derived from an EMBL/GenBank/DDBJ whole genome shotgun (WGS) entry which is preliminary data.</text>
</comment>
<evidence type="ECO:0000313" key="3">
    <source>
        <dbReference type="Proteomes" id="UP001600650"/>
    </source>
</evidence>
<sequence length="97" mass="10416">MMTTVDTDYVNRLAGQLVGQAKTTPDLAAELHDFEVPDTTPATLQRSARWARTIHSGTLPMGGGTSTTLARAWPGQLSPAGRRGGKHTIDKTLQSRD</sequence>
<proteinExistence type="predicted"/>
<feature type="compositionally biased region" description="Basic and acidic residues" evidence="1">
    <location>
        <begin position="87"/>
        <end position="97"/>
    </location>
</feature>
<name>A0ABW6JDG1_STRCE</name>
<dbReference type="RefSeq" id="WP_381726196.1">
    <property type="nucleotide sequence ID" value="NZ_JBHVBU010000021.1"/>
</dbReference>
<organism evidence="2 3">
    <name type="scientific">Streptomyces cellulosae</name>
    <dbReference type="NCBI Taxonomy" id="1968"/>
    <lineage>
        <taxon>Bacteria</taxon>
        <taxon>Bacillati</taxon>
        <taxon>Actinomycetota</taxon>
        <taxon>Actinomycetes</taxon>
        <taxon>Kitasatosporales</taxon>
        <taxon>Streptomycetaceae</taxon>
        <taxon>Streptomyces</taxon>
    </lineage>
</organism>
<dbReference type="EMBL" id="JBHVBU010000021">
    <property type="protein sequence ID" value="MFE7963393.1"/>
    <property type="molecule type" value="Genomic_DNA"/>
</dbReference>
<feature type="region of interest" description="Disordered" evidence="1">
    <location>
        <begin position="55"/>
        <end position="97"/>
    </location>
</feature>
<keyword evidence="3" id="KW-1185">Reference proteome</keyword>